<comment type="subcellular location">
    <subcellularLocation>
        <location evidence="1">Cell outer membrane</location>
    </subcellularLocation>
</comment>
<dbReference type="GO" id="GO:0015562">
    <property type="term" value="F:efflux transmembrane transporter activity"/>
    <property type="evidence" value="ECO:0007669"/>
    <property type="project" value="InterPro"/>
</dbReference>
<dbReference type="OrthoDB" id="5296315at2"/>
<proteinExistence type="inferred from homology"/>
<evidence type="ECO:0000256" key="1">
    <source>
        <dbReference type="ARBA" id="ARBA00004442"/>
    </source>
</evidence>
<dbReference type="KEGG" id="buz:AYM40_02555"/>
<evidence type="ECO:0000256" key="4">
    <source>
        <dbReference type="ARBA" id="ARBA00022452"/>
    </source>
</evidence>
<evidence type="ECO:0000256" key="7">
    <source>
        <dbReference type="ARBA" id="ARBA00023237"/>
    </source>
</evidence>
<keyword evidence="8" id="KW-0175">Coiled coil</keyword>
<keyword evidence="11" id="KW-1185">Reference proteome</keyword>
<evidence type="ECO:0000256" key="5">
    <source>
        <dbReference type="ARBA" id="ARBA00022692"/>
    </source>
</evidence>
<evidence type="ECO:0000256" key="3">
    <source>
        <dbReference type="ARBA" id="ARBA00022448"/>
    </source>
</evidence>
<evidence type="ECO:0000313" key="11">
    <source>
        <dbReference type="Proteomes" id="UP000076852"/>
    </source>
</evidence>
<keyword evidence="3" id="KW-0813">Transport</keyword>
<dbReference type="PANTHER" id="PTHR30026:SF22">
    <property type="entry name" value="OUTER MEMBRANE EFFLUX PROTEIN"/>
    <property type="match status" value="1"/>
</dbReference>
<dbReference type="SUPFAM" id="SSF56954">
    <property type="entry name" value="Outer membrane efflux proteins (OEP)"/>
    <property type="match status" value="1"/>
</dbReference>
<dbReference type="GO" id="GO:0015288">
    <property type="term" value="F:porin activity"/>
    <property type="evidence" value="ECO:0007669"/>
    <property type="project" value="TreeGrafter"/>
</dbReference>
<keyword evidence="9" id="KW-0732">Signal</keyword>
<evidence type="ECO:0000256" key="6">
    <source>
        <dbReference type="ARBA" id="ARBA00023136"/>
    </source>
</evidence>
<dbReference type="GO" id="GO:1990281">
    <property type="term" value="C:efflux pump complex"/>
    <property type="evidence" value="ECO:0007669"/>
    <property type="project" value="TreeGrafter"/>
</dbReference>
<protein>
    <recommendedName>
        <fullName evidence="12">Transporter</fullName>
    </recommendedName>
</protein>
<dbReference type="RefSeq" id="WP_063494848.1">
    <property type="nucleotide sequence ID" value="NZ_CP014578.1"/>
</dbReference>
<name>A0A167VS14_9BURK</name>
<feature type="chain" id="PRO_5007893584" description="Transporter" evidence="9">
    <location>
        <begin position="25"/>
        <end position="427"/>
    </location>
</feature>
<dbReference type="Proteomes" id="UP000076852">
    <property type="component" value="Chromosome 1"/>
</dbReference>
<evidence type="ECO:0000256" key="8">
    <source>
        <dbReference type="SAM" id="Coils"/>
    </source>
</evidence>
<feature type="coiled-coil region" evidence="8">
    <location>
        <begin position="101"/>
        <end position="153"/>
    </location>
</feature>
<dbReference type="EMBL" id="CP014578">
    <property type="protein sequence ID" value="ANB71373.1"/>
    <property type="molecule type" value="Genomic_DNA"/>
</dbReference>
<reference evidence="10 11" key="1">
    <citation type="journal article" date="2016" name="Gene">
        <title>PacBio SMRT assembly of a complex multi-replicon genome reveals chlorocatechol degradative operon in a region of genome plasticity.</title>
        <authorList>
            <person name="Ricker N."/>
            <person name="Shen S.Y."/>
            <person name="Goordial J."/>
            <person name="Jin S."/>
            <person name="Fulthorpe R.R."/>
        </authorList>
    </citation>
    <scope>NUCLEOTIDE SEQUENCE [LARGE SCALE GENOMIC DNA]</scope>
    <source>
        <strain evidence="10 11">OLGA172</strain>
    </source>
</reference>
<dbReference type="InterPro" id="IPR051906">
    <property type="entry name" value="TolC-like"/>
</dbReference>
<comment type="similarity">
    <text evidence="2">Belongs to the outer membrane factor (OMF) (TC 1.B.17) family.</text>
</comment>
<dbReference type="Pfam" id="PF02321">
    <property type="entry name" value="OEP"/>
    <property type="match status" value="2"/>
</dbReference>
<dbReference type="GO" id="GO:0009279">
    <property type="term" value="C:cell outer membrane"/>
    <property type="evidence" value="ECO:0007669"/>
    <property type="project" value="UniProtKB-SubCell"/>
</dbReference>
<dbReference type="PANTHER" id="PTHR30026">
    <property type="entry name" value="OUTER MEMBRANE PROTEIN TOLC"/>
    <property type="match status" value="1"/>
</dbReference>
<keyword evidence="7" id="KW-0998">Cell outer membrane</keyword>
<evidence type="ECO:0000256" key="9">
    <source>
        <dbReference type="SAM" id="SignalP"/>
    </source>
</evidence>
<evidence type="ECO:0000313" key="10">
    <source>
        <dbReference type="EMBL" id="ANB71373.1"/>
    </source>
</evidence>
<sequence length="427" mass="45909">MFLKNYMAGAVATALVTASLGASAADWSLGQMARQALATHPEIVGKQYSLNAAESNVKAASWQRFPTLAVEGGKANDGNPRFTDVSLTQPIWAGGRITGGIASAEAQKDAASASVDEAREDILLRVATAYVEAMRQQARKTIAEKEVEQHQQLFDMISRRVDAQASARVDRDLAQSRLYQADNDLSAAKQALATALSQLSQLVGQRVPAVDDYSINQPMPDSVDTAVDQATGVSPTLRRYDYQEKAAEADITVKKAAYLPQVSVRFDKFYGQDLITPQNTTRGSRVMLVIQAEPGAGLSAAAGVGAAVAAKNAAIEARTAALRDLRLEVSTDWDEYMGAHERFQSATLSTASSKAVYESYVRQYTIGKKSWLDVMNTVREASQSEMTTADAKAQMTAAALRLEVRTGDTQFLDEASNVPSAQNNSTP</sequence>
<evidence type="ECO:0000256" key="2">
    <source>
        <dbReference type="ARBA" id="ARBA00007613"/>
    </source>
</evidence>
<feature type="signal peptide" evidence="9">
    <location>
        <begin position="1"/>
        <end position="24"/>
    </location>
</feature>
<dbReference type="AlphaFoldDB" id="A0A167VS14"/>
<keyword evidence="5" id="KW-0812">Transmembrane</keyword>
<dbReference type="InterPro" id="IPR003423">
    <property type="entry name" value="OMP_efflux"/>
</dbReference>
<dbReference type="STRING" id="1804984.AYM40_02555"/>
<accession>A0A167VS14</accession>
<keyword evidence="4" id="KW-1134">Transmembrane beta strand</keyword>
<dbReference type="Gene3D" id="1.20.1600.10">
    <property type="entry name" value="Outer membrane efflux proteins (OEP)"/>
    <property type="match status" value="1"/>
</dbReference>
<organism evidence="10 11">
    <name type="scientific">Paraburkholderia phytofirmans OLGA172</name>
    <dbReference type="NCBI Taxonomy" id="1417228"/>
    <lineage>
        <taxon>Bacteria</taxon>
        <taxon>Pseudomonadati</taxon>
        <taxon>Pseudomonadota</taxon>
        <taxon>Betaproteobacteria</taxon>
        <taxon>Burkholderiales</taxon>
        <taxon>Burkholderiaceae</taxon>
        <taxon>Paraburkholderia</taxon>
    </lineage>
</organism>
<gene>
    <name evidence="10" type="ORF">AYM40_02555</name>
</gene>
<keyword evidence="6" id="KW-0472">Membrane</keyword>
<evidence type="ECO:0008006" key="12">
    <source>
        <dbReference type="Google" id="ProtNLM"/>
    </source>
</evidence>